<feature type="transmembrane region" description="Helical" evidence="10">
    <location>
        <begin position="453"/>
        <end position="470"/>
    </location>
</feature>
<dbReference type="GO" id="GO:0005789">
    <property type="term" value="C:endoplasmic reticulum membrane"/>
    <property type="evidence" value="ECO:0007669"/>
    <property type="project" value="UniProtKB-SubCell"/>
</dbReference>
<dbReference type="PANTHER" id="PTHR10835:SF0">
    <property type="entry name" value="SQUALENE MONOOXYGENASE"/>
    <property type="match status" value="1"/>
</dbReference>
<dbReference type="Proteomes" id="UP001519460">
    <property type="component" value="Unassembled WGS sequence"/>
</dbReference>
<evidence type="ECO:0000256" key="9">
    <source>
        <dbReference type="RuleBase" id="RU367121"/>
    </source>
</evidence>
<proteinExistence type="inferred from homology"/>
<gene>
    <name evidence="12" type="ORF">BaRGS_00006619</name>
</gene>
<evidence type="ECO:0000256" key="7">
    <source>
        <dbReference type="ARBA" id="ARBA00023002"/>
    </source>
</evidence>
<evidence type="ECO:0000256" key="2">
    <source>
        <dbReference type="ARBA" id="ARBA00004370"/>
    </source>
</evidence>
<comment type="caution">
    <text evidence="12">The sequence shown here is derived from an EMBL/GenBank/DDBJ whole genome shotgun (WGS) entry which is preliminary data.</text>
</comment>
<dbReference type="PANTHER" id="PTHR10835">
    <property type="entry name" value="SQUALENE MONOOXYGENASE"/>
    <property type="match status" value="1"/>
</dbReference>
<evidence type="ECO:0000313" key="13">
    <source>
        <dbReference type="Proteomes" id="UP001519460"/>
    </source>
</evidence>
<dbReference type="InterPro" id="IPR013698">
    <property type="entry name" value="Squalene_epoxidase"/>
</dbReference>
<organism evidence="12 13">
    <name type="scientific">Batillaria attramentaria</name>
    <dbReference type="NCBI Taxonomy" id="370345"/>
    <lineage>
        <taxon>Eukaryota</taxon>
        <taxon>Metazoa</taxon>
        <taxon>Spiralia</taxon>
        <taxon>Lophotrochozoa</taxon>
        <taxon>Mollusca</taxon>
        <taxon>Gastropoda</taxon>
        <taxon>Caenogastropoda</taxon>
        <taxon>Sorbeoconcha</taxon>
        <taxon>Cerithioidea</taxon>
        <taxon>Batillariidae</taxon>
        <taxon>Batillaria</taxon>
    </lineage>
</organism>
<reference evidence="12 13" key="1">
    <citation type="journal article" date="2023" name="Sci. Data">
        <title>Genome assembly of the Korean intertidal mud-creeper Batillaria attramentaria.</title>
        <authorList>
            <person name="Patra A.K."/>
            <person name="Ho P.T."/>
            <person name="Jun S."/>
            <person name="Lee S.J."/>
            <person name="Kim Y."/>
            <person name="Won Y.J."/>
        </authorList>
    </citation>
    <scope>NUCLEOTIDE SEQUENCE [LARGE SCALE GENOMIC DNA]</scope>
    <source>
        <strain evidence="12">Wonlab-2016</strain>
    </source>
</reference>
<dbReference type="SUPFAM" id="SSF51905">
    <property type="entry name" value="FAD/NAD(P)-binding domain"/>
    <property type="match status" value="1"/>
</dbReference>
<dbReference type="EC" id="1.14.14.17" evidence="4 9"/>
<dbReference type="GO" id="GO:0004506">
    <property type="term" value="F:squalene monooxygenase activity"/>
    <property type="evidence" value="ECO:0007669"/>
    <property type="project" value="UniProtKB-UniRule"/>
</dbReference>
<dbReference type="InterPro" id="IPR036188">
    <property type="entry name" value="FAD/NAD-bd_sf"/>
</dbReference>
<keyword evidence="10" id="KW-1133">Transmembrane helix</keyword>
<evidence type="ECO:0000256" key="10">
    <source>
        <dbReference type="SAM" id="Phobius"/>
    </source>
</evidence>
<evidence type="ECO:0000256" key="5">
    <source>
        <dbReference type="ARBA" id="ARBA00022630"/>
    </source>
</evidence>
<dbReference type="AlphaFoldDB" id="A0ABD0LRU2"/>
<keyword evidence="6 9" id="KW-0274">FAD</keyword>
<evidence type="ECO:0000256" key="4">
    <source>
        <dbReference type="ARBA" id="ARBA00012312"/>
    </source>
</evidence>
<keyword evidence="13" id="KW-1185">Reference proteome</keyword>
<keyword evidence="10" id="KW-0812">Transmembrane</keyword>
<evidence type="ECO:0000256" key="6">
    <source>
        <dbReference type="ARBA" id="ARBA00022827"/>
    </source>
</evidence>
<dbReference type="InterPro" id="IPR040125">
    <property type="entry name" value="Squalene_monox"/>
</dbReference>
<accession>A0ABD0LRU2</accession>
<name>A0ABD0LRU2_9CAEN</name>
<dbReference type="FunFam" id="3.50.50.60:FF:000662">
    <property type="entry name" value="Uncharacterized protein"/>
    <property type="match status" value="1"/>
</dbReference>
<keyword evidence="9" id="KW-0256">Endoplasmic reticulum</keyword>
<keyword evidence="5 9" id="KW-0285">Flavoprotein</keyword>
<dbReference type="GO" id="GO:0050660">
    <property type="term" value="F:flavin adenine dinucleotide binding"/>
    <property type="evidence" value="ECO:0007669"/>
    <property type="project" value="UniProtKB-UniRule"/>
</dbReference>
<dbReference type="PRINTS" id="PR00420">
    <property type="entry name" value="RNGMNOXGNASE"/>
</dbReference>
<dbReference type="GO" id="GO:0016126">
    <property type="term" value="P:sterol biosynthetic process"/>
    <property type="evidence" value="ECO:0007669"/>
    <property type="project" value="UniProtKB-UniRule"/>
</dbReference>
<sequence>MSSYIIRQGGELWSQLTPQMPGLVAVLASLVCFFSIRGYIRKRKAPNDTTPSKQFSSSDPEIIIIGSGVAGSAMATVLGRDGRRVTVIERDLKEPDRIVGELLQPGGLEVLHKLGLTDCVDGFDAHTVKGYVLHDLETKTRVLIPYPTVEEQQKAGRAFHHGKFVMALREKARQEKNVHYIEGSATKLIEDNGVVVGVEYRRKDNEKPEAVYAPLTIVVDGCFSKFRKELVKESVKVTSHFVATLMRDCPQVKDNHAELVLASPSPVLVYQISSHDTRVLVDVRGNMPKDIKGHLLEHVLPQLPEHIQDPFRDSVENGRVRSMPNSFLPPSPVERPGVLVLGDAFNMRHPLTGGGMSVALNDVVIWRELLRTIPSLNNYEEVLGALRVFHLQRKNNHSFVVNVLAQALYELFAAENEHLQSLKRACFEYFKLGGQCVSGPVGLLSVLSPKPHVLIGHFFAVALYAIYSVFRSEPVWAVHRVVYRSTMIFTSACAVLFPLIWSEIKTLFL</sequence>
<comment type="function">
    <text evidence="9">Catalyzes the stereospecific oxidation of squalene to (S)-2,3-epoxysqualene, and is considered to be a rate-limiting enzyme in steroid biosynthesis.</text>
</comment>
<evidence type="ECO:0000313" key="12">
    <source>
        <dbReference type="EMBL" id="KAK7502255.1"/>
    </source>
</evidence>
<comment type="cofactor">
    <cofactor evidence="1 9">
        <name>FAD</name>
        <dbReference type="ChEBI" id="CHEBI:57692"/>
    </cofactor>
</comment>
<keyword evidence="8 9" id="KW-0472">Membrane</keyword>
<evidence type="ECO:0000256" key="1">
    <source>
        <dbReference type="ARBA" id="ARBA00001974"/>
    </source>
</evidence>
<comment type="catalytic activity">
    <reaction evidence="9">
        <text>squalene + reduced [NADPH--hemoprotein reductase] + O2 = (S)-2,3-epoxysqualene + oxidized [NADPH--hemoprotein reductase] + H2O + H(+)</text>
        <dbReference type="Rhea" id="RHEA:25282"/>
        <dbReference type="Rhea" id="RHEA-COMP:11964"/>
        <dbReference type="Rhea" id="RHEA-COMP:11965"/>
        <dbReference type="ChEBI" id="CHEBI:15377"/>
        <dbReference type="ChEBI" id="CHEBI:15378"/>
        <dbReference type="ChEBI" id="CHEBI:15379"/>
        <dbReference type="ChEBI" id="CHEBI:15440"/>
        <dbReference type="ChEBI" id="CHEBI:15441"/>
        <dbReference type="ChEBI" id="CHEBI:57618"/>
        <dbReference type="ChEBI" id="CHEBI:58210"/>
        <dbReference type="EC" id="1.14.14.17"/>
    </reaction>
</comment>
<dbReference type="EMBL" id="JACVVK020000027">
    <property type="protein sequence ID" value="KAK7502255.1"/>
    <property type="molecule type" value="Genomic_DNA"/>
</dbReference>
<evidence type="ECO:0000256" key="3">
    <source>
        <dbReference type="ARBA" id="ARBA00008802"/>
    </source>
</evidence>
<comment type="similarity">
    <text evidence="3 9">Belongs to the squalene monooxygenase family.</text>
</comment>
<feature type="domain" description="Squalene epoxidase" evidence="11">
    <location>
        <begin position="213"/>
        <end position="477"/>
    </location>
</feature>
<feature type="transmembrane region" description="Helical" evidence="10">
    <location>
        <begin position="482"/>
        <end position="501"/>
    </location>
</feature>
<comment type="subcellular location">
    <subcellularLocation>
        <location evidence="9">Endoplasmic reticulum membrane</location>
        <topology evidence="9">Peripheral membrane protein</topology>
    </subcellularLocation>
    <subcellularLocation>
        <location evidence="2">Membrane</location>
    </subcellularLocation>
</comment>
<dbReference type="Gene3D" id="3.50.50.60">
    <property type="entry name" value="FAD/NAD(P)-binding domain"/>
    <property type="match status" value="1"/>
</dbReference>
<protein>
    <recommendedName>
        <fullName evidence="4 9">Squalene monooxygenase</fullName>
        <ecNumber evidence="4 9">1.14.14.17</ecNumber>
    </recommendedName>
</protein>
<evidence type="ECO:0000259" key="11">
    <source>
        <dbReference type="Pfam" id="PF08491"/>
    </source>
</evidence>
<dbReference type="Pfam" id="PF08491">
    <property type="entry name" value="SE"/>
    <property type="match status" value="1"/>
</dbReference>
<evidence type="ECO:0000256" key="8">
    <source>
        <dbReference type="ARBA" id="ARBA00023136"/>
    </source>
</evidence>
<keyword evidence="7 9" id="KW-0560">Oxidoreductase</keyword>